<organism evidence="2 3">
    <name type="scientific">Bombella intestini</name>
    <dbReference type="NCBI Taxonomy" id="1539051"/>
    <lineage>
        <taxon>Bacteria</taxon>
        <taxon>Pseudomonadati</taxon>
        <taxon>Pseudomonadota</taxon>
        <taxon>Alphaproteobacteria</taxon>
        <taxon>Acetobacterales</taxon>
        <taxon>Acetobacteraceae</taxon>
        <taxon>Bombella</taxon>
    </lineage>
</organism>
<comment type="caution">
    <text evidence="2">The sequence shown here is derived from an EMBL/GenBank/DDBJ whole genome shotgun (WGS) entry which is preliminary data.</text>
</comment>
<dbReference type="STRING" id="1539051.AL01_06475"/>
<sequence>MSDALHLVLEGFEGPLDLLLDLARSQKVDLQQISILQLSEQYLEVVERAREGAAALRLEIAADWLVMAAWLAWLKSRLLLPSAEQDDEAEDAAGQLHERLIDLEQMHRAALWLEERPRLGRDVFARPEPENHTRVEMAPLRGDAPALVLAYLAARRRGGRKRTYSPRVARYWSAQQARDALARLLGRKRVAGWQSLKDVLPELVEGGALERRAAVAGALMAGLEMARGGRLELRQNSAFGDIEWREREETGHE</sequence>
<dbReference type="InterPro" id="IPR003768">
    <property type="entry name" value="ScpA"/>
</dbReference>
<evidence type="ECO:0000313" key="3">
    <source>
        <dbReference type="Proteomes" id="UP000200980"/>
    </source>
</evidence>
<name>A0A1S8GPU3_9PROT</name>
<proteinExistence type="predicted"/>
<dbReference type="EMBL" id="JATM01000003">
    <property type="protein sequence ID" value="OOL18429.1"/>
    <property type="molecule type" value="Genomic_DNA"/>
</dbReference>
<dbReference type="Pfam" id="PF02616">
    <property type="entry name" value="SMC_ScpA"/>
    <property type="match status" value="1"/>
</dbReference>
<reference evidence="2 3" key="1">
    <citation type="journal article" date="2016" name="PLoS ONE">
        <title>Whole-Genome Sequence Analysis of Bombella intestini LMG 28161T, a Novel Acetic Acid Bacterium Isolated from the Crop of a Red-Tailed Bumble Bee, Bombus lapidarius.</title>
        <authorList>
            <person name="Li L."/>
            <person name="Illeghems K."/>
            <person name="Van Kerrebroeck S."/>
            <person name="Borremans W."/>
            <person name="Cleenwerck I."/>
            <person name="Smagghe G."/>
            <person name="De Vuyst L."/>
            <person name="Vandamme P."/>
        </authorList>
    </citation>
    <scope>NUCLEOTIDE SEQUENCE [LARGE SCALE GENOMIC DNA]</scope>
    <source>
        <strain evidence="2 3">R-52487</strain>
    </source>
</reference>
<dbReference type="AlphaFoldDB" id="A0A1S8GPU3"/>
<accession>A0A1S8GPU3</accession>
<dbReference type="RefSeq" id="WP_077396592.1">
    <property type="nucleotide sequence ID" value="NZ_JATM01000003.1"/>
</dbReference>
<keyword evidence="3" id="KW-1185">Reference proteome</keyword>
<evidence type="ECO:0000256" key="1">
    <source>
        <dbReference type="ARBA" id="ARBA00044777"/>
    </source>
</evidence>
<gene>
    <name evidence="2" type="ORF">AL01_06475</name>
</gene>
<dbReference type="Proteomes" id="UP000200980">
    <property type="component" value="Unassembled WGS sequence"/>
</dbReference>
<dbReference type="PANTHER" id="PTHR33969:SF2">
    <property type="entry name" value="SEGREGATION AND CONDENSATION PROTEIN A"/>
    <property type="match status" value="1"/>
</dbReference>
<dbReference type="PANTHER" id="PTHR33969">
    <property type="entry name" value="SEGREGATION AND CONDENSATION PROTEIN A"/>
    <property type="match status" value="1"/>
</dbReference>
<dbReference type="Gene3D" id="6.10.250.2410">
    <property type="match status" value="1"/>
</dbReference>
<protein>
    <recommendedName>
        <fullName evidence="1">Segregation and condensation protein A</fullName>
    </recommendedName>
</protein>
<dbReference type="OrthoDB" id="9793741at2"/>
<evidence type="ECO:0000313" key="2">
    <source>
        <dbReference type="EMBL" id="OOL18429.1"/>
    </source>
</evidence>